<dbReference type="Pfam" id="PF10367">
    <property type="entry name" value="zf-Vps39_C"/>
    <property type="match status" value="1"/>
</dbReference>
<dbReference type="InterPro" id="IPR019452">
    <property type="entry name" value="VPS39/TGF_beta_rcpt-assoc_1"/>
</dbReference>
<evidence type="ECO:0000256" key="1">
    <source>
        <dbReference type="ARBA" id="ARBA00004184"/>
    </source>
</evidence>
<feature type="region of interest" description="Disordered" evidence="4">
    <location>
        <begin position="210"/>
        <end position="236"/>
    </location>
</feature>
<protein>
    <submittedName>
        <fullName evidence="6">BQ5605_C033g11232 protein</fullName>
    </submittedName>
</protein>
<dbReference type="GO" id="GO:0034058">
    <property type="term" value="P:endosomal vesicle fusion"/>
    <property type="evidence" value="ECO:0007669"/>
    <property type="project" value="TreeGrafter"/>
</dbReference>
<dbReference type="GO" id="GO:0006914">
    <property type="term" value="P:autophagy"/>
    <property type="evidence" value="ECO:0007669"/>
    <property type="project" value="TreeGrafter"/>
</dbReference>
<organism evidence="6 7">
    <name type="scientific">Microbotryum silenes-dioicae</name>
    <dbReference type="NCBI Taxonomy" id="796604"/>
    <lineage>
        <taxon>Eukaryota</taxon>
        <taxon>Fungi</taxon>
        <taxon>Dikarya</taxon>
        <taxon>Basidiomycota</taxon>
        <taxon>Pucciniomycotina</taxon>
        <taxon>Microbotryomycetes</taxon>
        <taxon>Microbotryales</taxon>
        <taxon>Microbotryaceae</taxon>
        <taxon>Microbotryum</taxon>
    </lineage>
</organism>
<feature type="domain" description="CNH" evidence="5">
    <location>
        <begin position="17"/>
        <end position="462"/>
    </location>
</feature>
<comment type="similarity">
    <text evidence="3">Belongs to the VAM6/VPS39 family.</text>
</comment>
<dbReference type="GO" id="GO:0000329">
    <property type="term" value="C:fungal-type vacuole membrane"/>
    <property type="evidence" value="ECO:0007669"/>
    <property type="project" value="TreeGrafter"/>
</dbReference>
<evidence type="ECO:0000256" key="4">
    <source>
        <dbReference type="SAM" id="MobiDB-lite"/>
    </source>
</evidence>
<evidence type="ECO:0000313" key="6">
    <source>
        <dbReference type="EMBL" id="SGZ02869.1"/>
    </source>
</evidence>
<feature type="compositionally biased region" description="Low complexity" evidence="4">
    <location>
        <begin position="662"/>
        <end position="682"/>
    </location>
</feature>
<evidence type="ECO:0000313" key="7">
    <source>
        <dbReference type="Proteomes" id="UP000249464"/>
    </source>
</evidence>
<reference evidence="6 7" key="1">
    <citation type="submission" date="2016-11" db="EMBL/GenBank/DDBJ databases">
        <authorList>
            <person name="Jaros S."/>
            <person name="Januszkiewicz K."/>
            <person name="Wedrychowicz H."/>
        </authorList>
    </citation>
    <scope>NUCLEOTIDE SEQUENCE [LARGE SCALE GENOMIC DNA]</scope>
</reference>
<dbReference type="Pfam" id="PF10366">
    <property type="entry name" value="Vps39_1"/>
    <property type="match status" value="1"/>
</dbReference>
<evidence type="ECO:0000256" key="2">
    <source>
        <dbReference type="ARBA" id="ARBA00023136"/>
    </source>
</evidence>
<gene>
    <name evidence="6" type="primary">BQ5605_C033g11232</name>
    <name evidence="6" type="ORF">BQ5605_C033G11232</name>
</gene>
<dbReference type="InterPro" id="IPR001180">
    <property type="entry name" value="CNH_dom"/>
</dbReference>
<dbReference type="STRING" id="796604.A0A2X0PI39"/>
<evidence type="ECO:0000259" key="5">
    <source>
        <dbReference type="PROSITE" id="PS50219"/>
    </source>
</evidence>
<dbReference type="PANTHER" id="PTHR12894:SF49">
    <property type="entry name" value="VAM6_VPS39-LIKE PROTEIN"/>
    <property type="match status" value="1"/>
</dbReference>
<comment type="subcellular location">
    <subcellularLocation>
        <location evidence="1">Endomembrane system</location>
        <topology evidence="1">Peripheral membrane protein</topology>
    </subcellularLocation>
</comment>
<evidence type="ECO:0000256" key="3">
    <source>
        <dbReference type="ARBA" id="ARBA00038201"/>
    </source>
</evidence>
<keyword evidence="2" id="KW-0472">Membrane</keyword>
<accession>A0A2X0PI39</accession>
<name>A0A2X0PI39_9BASI</name>
<proteinExistence type="inferred from homology"/>
<keyword evidence="7" id="KW-1185">Reference proteome</keyword>
<dbReference type="InterPro" id="IPR032914">
    <property type="entry name" value="Vam6/VPS39/TRAP1"/>
</dbReference>
<feature type="region of interest" description="Disordered" evidence="4">
    <location>
        <begin position="605"/>
        <end position="695"/>
    </location>
</feature>
<feature type="compositionally biased region" description="Basic and acidic residues" evidence="4">
    <location>
        <begin position="605"/>
        <end position="627"/>
    </location>
</feature>
<dbReference type="PANTHER" id="PTHR12894">
    <property type="entry name" value="CNH DOMAIN CONTAINING"/>
    <property type="match status" value="1"/>
</dbReference>
<dbReference type="AlphaFoldDB" id="A0A2X0PI39"/>
<dbReference type="InterPro" id="IPR019453">
    <property type="entry name" value="VPS39/TGFA1_Znf"/>
</dbReference>
<dbReference type="EMBL" id="FQNC01000066">
    <property type="protein sequence ID" value="SGZ02869.1"/>
    <property type="molecule type" value="Genomic_DNA"/>
</dbReference>
<dbReference type="PROSITE" id="PS50219">
    <property type="entry name" value="CNH"/>
    <property type="match status" value="1"/>
</dbReference>
<dbReference type="Proteomes" id="UP000249464">
    <property type="component" value="Unassembled WGS sequence"/>
</dbReference>
<sequence length="1184" mass="130397">MHSPFSIDELISSTELGTDAVTATIFHRDRIYLGTDKGSLLVFELVHASTSRAPPSTKLALKQPALAKRPIEQLVALDEIDAIACLAGGDLSIHSMSSLTLRSSFNQLTRATCSSIARTTSSTSVSTTKQNTNHIVLALACRRRLILLSWTGSGANAVVSNKEIALPHQVRGMSFTEDEGETGTSLKLVLGFSTGEFGITTVPKVKHSAEFGSESTERSKIRKSPPGIAAAPNSASGKLDQPVLGELFTPTLAGAVTKDAAPTLATAVSSTATEGGKFSALGSLGLGGLSLSALTTKKIDKNEVVLIPRKRRKIKSEASEGQSEEENRRRAEEDWLYGKEWGWDDQDEGEKGFGSKVLVVRDSKSRAAISLSRLESDRCPSPLLADLAQELDISSGQVPRTSLGSISYPSPVEETVVTPPFIISLLSNSTLSIHTTDTLRSVQTLDLPMQSNSLIVSNPGANKIQTSARLLTPSSSSSPPLFVLTTSSTGAATAGATAPIVSQTLWIVRSQSWIEQIEALGAQGLWSKAIQLFRLALPFSESASQQLSMETLKRLKLLRSWELFNEGRFGLAVDAFIKLEVSAVKVVGLYPERIAGRLVRNDAEKEEAFGGRKVEDARAMEEAKPTEEEAETKMLSGDAVDSSTTSSPSHHHFSLATRLRESTIGSSSATPSSPNSTIRSSSVDSARLGTNSSEEAQQKAFNVSVDELIRFLTDRRQQINKALSLLPPSRRLLSSRLRPQVTKEQLDDIPDRPVAQLSIEHLARLAQVVDTALFKSYLATKPVMVGPLCRIDNWCEVEEVEEALLEKKKYRELLDLYNGKSTHQKAVKLLRRIAEDEDDPDKKVEPTIRYVQKLGPGHLSTIFEASEWVFATHRAKGLEIFIADLEEVEALPRHEVMQHLEGVGEEACMRYLEHVVHELDERGAEFHEKLIEVYLRRVLEGGQGNVGDEEGYKKLLAFLEASKSYRADRMLGRLPVSDSTSVVAGTRNSSMTKKDEALALVRALLLGRLGRHEGALQIYVYQLFAPELAEEYCRRVVATEQDIFHILLRIYLRPRRNDQKIMFEPALELIKKNALYLDPIVVFDLLPPLISIGKLKIFLEKTLRRSVQVKNETLVLKGITKSFLEKEERDKVDLEERRVKINEGRVCPVCGKRLGKSVLAIFLPRGEVGHYQCREAFQQSRMDL</sequence>
<dbReference type="GO" id="GO:0012505">
    <property type="term" value="C:endomembrane system"/>
    <property type="evidence" value="ECO:0007669"/>
    <property type="project" value="UniProtKB-SubCell"/>
</dbReference>